<evidence type="ECO:0000313" key="12">
    <source>
        <dbReference type="EMBL" id="KZC04876.1"/>
    </source>
</evidence>
<proteinExistence type="predicted"/>
<dbReference type="PROSITE" id="PS50808">
    <property type="entry name" value="ZF_BED"/>
    <property type="match status" value="1"/>
</dbReference>
<feature type="compositionally biased region" description="Low complexity" evidence="10">
    <location>
        <begin position="1"/>
        <end position="14"/>
    </location>
</feature>
<organism evidence="12 13">
    <name type="scientific">Dufourea novaeangliae</name>
    <name type="common">Sweat bee</name>
    <dbReference type="NCBI Taxonomy" id="178035"/>
    <lineage>
        <taxon>Eukaryota</taxon>
        <taxon>Metazoa</taxon>
        <taxon>Ecdysozoa</taxon>
        <taxon>Arthropoda</taxon>
        <taxon>Hexapoda</taxon>
        <taxon>Insecta</taxon>
        <taxon>Pterygota</taxon>
        <taxon>Neoptera</taxon>
        <taxon>Endopterygota</taxon>
        <taxon>Hymenoptera</taxon>
        <taxon>Apocrita</taxon>
        <taxon>Aculeata</taxon>
        <taxon>Apoidea</taxon>
        <taxon>Anthophila</taxon>
        <taxon>Halictidae</taxon>
        <taxon>Rophitinae</taxon>
        <taxon>Dufourea</taxon>
    </lineage>
</organism>
<evidence type="ECO:0000256" key="6">
    <source>
        <dbReference type="ARBA" id="ARBA00023125"/>
    </source>
</evidence>
<dbReference type="InterPro" id="IPR012337">
    <property type="entry name" value="RNaseH-like_sf"/>
</dbReference>
<keyword evidence="13" id="KW-1185">Reference proteome</keyword>
<feature type="domain" description="BED-type" evidence="11">
    <location>
        <begin position="48"/>
        <end position="106"/>
    </location>
</feature>
<keyword evidence="8" id="KW-0539">Nucleus</keyword>
<dbReference type="GO" id="GO:0009791">
    <property type="term" value="P:post-embryonic development"/>
    <property type="evidence" value="ECO:0007669"/>
    <property type="project" value="UniProtKB-ARBA"/>
</dbReference>
<evidence type="ECO:0000256" key="5">
    <source>
        <dbReference type="ARBA" id="ARBA00023015"/>
    </source>
</evidence>
<dbReference type="OMA" id="YEMLKFF"/>
<accession>A0A154NYX9</accession>
<feature type="region of interest" description="Disordered" evidence="10">
    <location>
        <begin position="1"/>
        <end position="21"/>
    </location>
</feature>
<dbReference type="Pfam" id="PF02892">
    <property type="entry name" value="zf-BED"/>
    <property type="match status" value="1"/>
</dbReference>
<dbReference type="PANTHER" id="PTHR46481">
    <property type="entry name" value="ZINC FINGER BED DOMAIN-CONTAINING PROTEIN 4"/>
    <property type="match status" value="1"/>
</dbReference>
<name>A0A154NYX9_DUFNO</name>
<evidence type="ECO:0000256" key="2">
    <source>
        <dbReference type="ARBA" id="ARBA00022723"/>
    </source>
</evidence>
<dbReference type="GO" id="GO:0046983">
    <property type="term" value="F:protein dimerization activity"/>
    <property type="evidence" value="ECO:0007669"/>
    <property type="project" value="InterPro"/>
</dbReference>
<dbReference type="Pfam" id="PF05699">
    <property type="entry name" value="Dimer_Tnp_hAT"/>
    <property type="match status" value="1"/>
</dbReference>
<keyword evidence="2" id="KW-0479">Metal-binding</keyword>
<dbReference type="SUPFAM" id="SSF57667">
    <property type="entry name" value="beta-beta-alpha zinc fingers"/>
    <property type="match status" value="1"/>
</dbReference>
<dbReference type="EMBL" id="KQ434783">
    <property type="protein sequence ID" value="KZC04876.1"/>
    <property type="molecule type" value="Genomic_DNA"/>
</dbReference>
<dbReference type="PANTHER" id="PTHR46481:SF10">
    <property type="entry name" value="ZINC FINGER BED DOMAIN-CONTAINING PROTEIN 39"/>
    <property type="match status" value="1"/>
</dbReference>
<evidence type="ECO:0000259" key="11">
    <source>
        <dbReference type="PROSITE" id="PS50808"/>
    </source>
</evidence>
<gene>
    <name evidence="12" type="ORF">WN55_09675</name>
</gene>
<keyword evidence="7" id="KW-0804">Transcription</keyword>
<sequence length="726" mass="81419">MESKSMSLSNSGKSATAEDSKTEMQMVLAKMMEEKHTYTYKKLVVPMSMRSIYWKFFGFPATDDGDILTKVKIVCILCKTQIAYNRNTSNLRMHLQNKHAQELLELEATNPPRRQVVSQETKERRAQKRLLKAGLTSAQHIYTTNADGTVQINGDIQFVTDPNISLSNIEDDISIGQPLRVMIKSGSNISNNSQNVAFLMPEENAINQSSIHGKNVSDAIAEFIIMDLQLPEVVEGRGFQRLVATLRSPCEIPNKNKLEDEIIPKIYDTFRESVATTLTCVTGEVGLTVEEWRSNSDERFVTISVYYQNAGEPVLECKVLSTIHAPLDWEESQWGNTIDSLLLDWDLKIERIIAVVVATSRTELLTALTNRGLTLVPCLLHTLQVCAQACFENPEVASILSKCRAAIGAIISHPAASAALSMQEQLLELEENTMLMDYPPVWTSTYNMLEQIVLRRNIVTSILESMEGVDQEMVDLTNEQWKIIEDLVHVLEPFKVTIMTLSEEKMPLISLLKPLLWQLVSSHLKVKEIDSDIARSFKESLSDMLCDRYADYNVTLLLQIATTLDPRFKQLPYATEEDKNLVATPIKDMLTKLIQEESGDTTTTIKIEDEPPNKKSRLSGMELLLGGLCSTKSGMPAEEKADLELVQYHSEATAPLDCCPLQWWAKISAKCPNLGKLACRYNCVPACCAPPSRIPAEVQVLYDTRRAALPPHLIDKLLFLHGNHTV</sequence>
<evidence type="ECO:0000256" key="8">
    <source>
        <dbReference type="ARBA" id="ARBA00023242"/>
    </source>
</evidence>
<dbReference type="AlphaFoldDB" id="A0A154NYX9"/>
<evidence type="ECO:0000256" key="10">
    <source>
        <dbReference type="SAM" id="MobiDB-lite"/>
    </source>
</evidence>
<keyword evidence="3 9" id="KW-0863">Zinc-finger</keyword>
<evidence type="ECO:0000256" key="9">
    <source>
        <dbReference type="PROSITE-ProRule" id="PRU00027"/>
    </source>
</evidence>
<dbReference type="InterPro" id="IPR036236">
    <property type="entry name" value="Znf_C2H2_sf"/>
</dbReference>
<dbReference type="SMART" id="SM00614">
    <property type="entry name" value="ZnF_BED"/>
    <property type="match status" value="1"/>
</dbReference>
<keyword evidence="5" id="KW-0805">Transcription regulation</keyword>
<dbReference type="InterPro" id="IPR052035">
    <property type="entry name" value="ZnF_BED_domain_contain"/>
</dbReference>
<dbReference type="InterPro" id="IPR003656">
    <property type="entry name" value="Znf_BED"/>
</dbReference>
<dbReference type="GO" id="GO:0008270">
    <property type="term" value="F:zinc ion binding"/>
    <property type="evidence" value="ECO:0007669"/>
    <property type="project" value="UniProtKB-KW"/>
</dbReference>
<evidence type="ECO:0000256" key="7">
    <source>
        <dbReference type="ARBA" id="ARBA00023163"/>
    </source>
</evidence>
<evidence type="ECO:0000256" key="4">
    <source>
        <dbReference type="ARBA" id="ARBA00022833"/>
    </source>
</evidence>
<evidence type="ECO:0000256" key="1">
    <source>
        <dbReference type="ARBA" id="ARBA00004123"/>
    </source>
</evidence>
<keyword evidence="4" id="KW-0862">Zinc</keyword>
<dbReference type="STRING" id="178035.A0A154NYX9"/>
<dbReference type="InterPro" id="IPR008906">
    <property type="entry name" value="HATC_C_dom"/>
</dbReference>
<protein>
    <submittedName>
        <fullName evidence="12">Zinc finger BED domain-containing protein 1</fullName>
    </submittedName>
</protein>
<evidence type="ECO:0000313" key="13">
    <source>
        <dbReference type="Proteomes" id="UP000076502"/>
    </source>
</evidence>
<dbReference type="GO" id="GO:0003677">
    <property type="term" value="F:DNA binding"/>
    <property type="evidence" value="ECO:0007669"/>
    <property type="project" value="UniProtKB-KW"/>
</dbReference>
<evidence type="ECO:0000256" key="3">
    <source>
        <dbReference type="ARBA" id="ARBA00022771"/>
    </source>
</evidence>
<dbReference type="SUPFAM" id="SSF53098">
    <property type="entry name" value="Ribonuclease H-like"/>
    <property type="match status" value="1"/>
</dbReference>
<reference evidence="12 13" key="1">
    <citation type="submission" date="2015-07" db="EMBL/GenBank/DDBJ databases">
        <title>The genome of Dufourea novaeangliae.</title>
        <authorList>
            <person name="Pan H."/>
            <person name="Kapheim K."/>
        </authorList>
    </citation>
    <scope>NUCLEOTIDE SEQUENCE [LARGE SCALE GENOMIC DNA]</scope>
    <source>
        <strain evidence="12">0120121106</strain>
        <tissue evidence="12">Whole body</tissue>
    </source>
</reference>
<comment type="subcellular location">
    <subcellularLocation>
        <location evidence="1">Nucleus</location>
    </subcellularLocation>
</comment>
<dbReference type="OrthoDB" id="1607513at2759"/>
<keyword evidence="6" id="KW-0238">DNA-binding</keyword>
<dbReference type="GO" id="GO:0005634">
    <property type="term" value="C:nucleus"/>
    <property type="evidence" value="ECO:0007669"/>
    <property type="project" value="UniProtKB-SubCell"/>
</dbReference>
<dbReference type="Proteomes" id="UP000076502">
    <property type="component" value="Unassembled WGS sequence"/>
</dbReference>